<reference evidence="2" key="1">
    <citation type="submission" date="2019-08" db="EMBL/GenBank/DDBJ databases">
        <authorList>
            <person name="Kucharzyk K."/>
            <person name="Murdoch R.W."/>
            <person name="Higgins S."/>
            <person name="Loffler F."/>
        </authorList>
    </citation>
    <scope>NUCLEOTIDE SEQUENCE</scope>
</reference>
<gene>
    <name evidence="2" type="ORF">SDC9_198509</name>
</gene>
<keyword evidence="1" id="KW-1133">Transmembrane helix</keyword>
<protein>
    <submittedName>
        <fullName evidence="2">Uncharacterized protein</fullName>
    </submittedName>
</protein>
<feature type="transmembrane region" description="Helical" evidence="1">
    <location>
        <begin position="6"/>
        <end position="27"/>
    </location>
</feature>
<proteinExistence type="predicted"/>
<dbReference type="EMBL" id="VSSQ01115424">
    <property type="protein sequence ID" value="MPN50869.1"/>
    <property type="molecule type" value="Genomic_DNA"/>
</dbReference>
<organism evidence="2">
    <name type="scientific">bioreactor metagenome</name>
    <dbReference type="NCBI Taxonomy" id="1076179"/>
    <lineage>
        <taxon>unclassified sequences</taxon>
        <taxon>metagenomes</taxon>
        <taxon>ecological metagenomes</taxon>
    </lineage>
</organism>
<evidence type="ECO:0000313" key="2">
    <source>
        <dbReference type="EMBL" id="MPN50869.1"/>
    </source>
</evidence>
<dbReference type="AlphaFoldDB" id="A0A645IK82"/>
<sequence length="59" mass="6491">MVTEDIMPIFMPSAFSFSVMLSGFVFLSTSSPMTPLWVFTPQERAVAVEAESGQNEVES</sequence>
<accession>A0A645IK82</accession>
<evidence type="ECO:0000256" key="1">
    <source>
        <dbReference type="SAM" id="Phobius"/>
    </source>
</evidence>
<comment type="caution">
    <text evidence="2">The sequence shown here is derived from an EMBL/GenBank/DDBJ whole genome shotgun (WGS) entry which is preliminary data.</text>
</comment>
<keyword evidence="1" id="KW-0812">Transmembrane</keyword>
<keyword evidence="1" id="KW-0472">Membrane</keyword>
<name>A0A645IK82_9ZZZZ</name>